<comment type="caution">
    <text evidence="1">The sequence shown here is derived from an EMBL/GenBank/DDBJ whole genome shotgun (WGS) entry which is preliminary data.</text>
</comment>
<protein>
    <submittedName>
        <fullName evidence="1">Uncharacterized protein</fullName>
    </submittedName>
</protein>
<dbReference type="Proteomes" id="UP001469553">
    <property type="component" value="Unassembled WGS sequence"/>
</dbReference>
<sequence>MMKFEEETLTVKNGKLSANLRSCGWKTARSVRQPTARYRNHGDAGPLSFLQTRLRRDSVSAGNSGSQFASAGLREKVKQCLYLNLPFMNEYRILSTVNSSVFNLCI</sequence>
<dbReference type="EMBL" id="JAHRIP010048534">
    <property type="protein sequence ID" value="MEQ2299830.1"/>
    <property type="molecule type" value="Genomic_DNA"/>
</dbReference>
<evidence type="ECO:0000313" key="1">
    <source>
        <dbReference type="EMBL" id="MEQ2299830.1"/>
    </source>
</evidence>
<organism evidence="1 2">
    <name type="scientific">Ameca splendens</name>
    <dbReference type="NCBI Taxonomy" id="208324"/>
    <lineage>
        <taxon>Eukaryota</taxon>
        <taxon>Metazoa</taxon>
        <taxon>Chordata</taxon>
        <taxon>Craniata</taxon>
        <taxon>Vertebrata</taxon>
        <taxon>Euteleostomi</taxon>
        <taxon>Actinopterygii</taxon>
        <taxon>Neopterygii</taxon>
        <taxon>Teleostei</taxon>
        <taxon>Neoteleostei</taxon>
        <taxon>Acanthomorphata</taxon>
        <taxon>Ovalentaria</taxon>
        <taxon>Atherinomorphae</taxon>
        <taxon>Cyprinodontiformes</taxon>
        <taxon>Goodeidae</taxon>
        <taxon>Ameca</taxon>
    </lineage>
</organism>
<evidence type="ECO:0000313" key="2">
    <source>
        <dbReference type="Proteomes" id="UP001469553"/>
    </source>
</evidence>
<keyword evidence="2" id="KW-1185">Reference proteome</keyword>
<name>A0ABV0Z170_9TELE</name>
<reference evidence="1 2" key="1">
    <citation type="submission" date="2021-06" db="EMBL/GenBank/DDBJ databases">
        <authorList>
            <person name="Palmer J.M."/>
        </authorList>
    </citation>
    <scope>NUCLEOTIDE SEQUENCE [LARGE SCALE GENOMIC DNA]</scope>
    <source>
        <strain evidence="1 2">AS_MEX2019</strain>
        <tissue evidence="1">Muscle</tissue>
    </source>
</reference>
<accession>A0ABV0Z170</accession>
<proteinExistence type="predicted"/>
<gene>
    <name evidence="1" type="ORF">AMECASPLE_019017</name>
</gene>